<evidence type="ECO:0000313" key="6">
    <source>
        <dbReference type="Proteomes" id="UP000264820"/>
    </source>
</evidence>
<evidence type="ECO:0000313" key="5">
    <source>
        <dbReference type="Ensembl" id="ENSHCOP00000012525.1"/>
    </source>
</evidence>
<organism evidence="5 6">
    <name type="scientific">Hippocampus comes</name>
    <name type="common">Tiger tail seahorse</name>
    <dbReference type="NCBI Taxonomy" id="109280"/>
    <lineage>
        <taxon>Eukaryota</taxon>
        <taxon>Metazoa</taxon>
        <taxon>Chordata</taxon>
        <taxon>Craniata</taxon>
        <taxon>Vertebrata</taxon>
        <taxon>Euteleostomi</taxon>
        <taxon>Actinopterygii</taxon>
        <taxon>Neopterygii</taxon>
        <taxon>Teleostei</taxon>
        <taxon>Neoteleostei</taxon>
        <taxon>Acanthomorphata</taxon>
        <taxon>Syngnathiaria</taxon>
        <taxon>Syngnathiformes</taxon>
        <taxon>Syngnathoidei</taxon>
        <taxon>Syngnathidae</taxon>
        <taxon>Hippocampus</taxon>
    </lineage>
</organism>
<dbReference type="Pfam" id="PF15025">
    <property type="entry name" value="C5orf34-like_N"/>
    <property type="match status" value="1"/>
</dbReference>
<dbReference type="Ensembl" id="ENSHCOT00000019591.1">
    <property type="protein sequence ID" value="ENSHCOP00000012525.1"/>
    <property type="gene ID" value="ENSHCOG00000000641.1"/>
</dbReference>
<dbReference type="STRING" id="109280.ENSHCOP00000012525"/>
<protein>
    <submittedName>
        <fullName evidence="5">Uncharacterized protein</fullName>
    </submittedName>
</protein>
<feature type="domain" description="C5orf34-like second" evidence="3">
    <location>
        <begin position="192"/>
        <end position="220"/>
    </location>
</feature>
<dbReference type="InterPro" id="IPR053901">
    <property type="entry name" value="C5orf34-like"/>
</dbReference>
<reference evidence="5" key="2">
    <citation type="submission" date="2025-09" db="UniProtKB">
        <authorList>
            <consortium name="Ensembl"/>
        </authorList>
    </citation>
    <scope>IDENTIFICATION</scope>
</reference>
<dbReference type="PANTHER" id="PTHR34531">
    <property type="entry name" value="ZGC:153352"/>
    <property type="match status" value="1"/>
</dbReference>
<accession>A0A3Q3DHT1</accession>
<dbReference type="Pfam" id="PF22834">
    <property type="entry name" value="Polo_box_4"/>
    <property type="match status" value="1"/>
</dbReference>
<name>A0A3Q3DHT1_HIPCM</name>
<feature type="domain" description="C5orf34-like" evidence="4">
    <location>
        <begin position="298"/>
        <end position="390"/>
    </location>
</feature>
<dbReference type="Pfam" id="PF22833">
    <property type="entry name" value="C5orf34_2nd"/>
    <property type="match status" value="2"/>
</dbReference>
<dbReference type="InterPro" id="IPR053900">
    <property type="entry name" value="C5orf34-like_dom"/>
</dbReference>
<evidence type="ECO:0000259" key="4">
    <source>
        <dbReference type="Pfam" id="PF22834"/>
    </source>
</evidence>
<dbReference type="OMA" id="TAVISWC"/>
<dbReference type="GeneTree" id="ENSGT00940000175038"/>
<evidence type="ECO:0000256" key="1">
    <source>
        <dbReference type="SAM" id="MobiDB-lite"/>
    </source>
</evidence>
<feature type="compositionally biased region" description="Basic and acidic residues" evidence="1">
    <location>
        <begin position="235"/>
        <end position="244"/>
    </location>
</feature>
<proteinExistence type="predicted"/>
<feature type="domain" description="C5orf34-like N-terminal" evidence="2">
    <location>
        <begin position="11"/>
        <end position="80"/>
    </location>
</feature>
<sequence>MEAGASLMSMMVMYADESVDIRYENGAQLLLSPCGSEFMLARGSVPAEHPLQTPVRVRQRTRFTTSAYKELIITALAFRNKYASRPYLPEELTTPIHKQVPLSSVSAVNWEFLHCETNKGETIIKSEDKLTLLTLSPSGEEFFVEYACMLSQPLHQLCSTLNFLPSLSVFFCGMKCNIDMYGVLLGLSFQPEAKYQSVALLQHHSCHAVAPHWCYPLSLALRHWRARVSNPGGDGEGRSRHSKADQTLNTSDLSNEERAFLLPQALPLNCSSPHFHSWKFQDPDPKNQLDQDSPTEMVKVMWHQGVTYRILDQDVPVIEVSPGDGSVIRSHGVLSMYFIHYNLSSFIHLKFPLFTCMGSLPQITYHMNGLPPDMPGQLYSVCSVLSCASR</sequence>
<dbReference type="InterPro" id="IPR053899">
    <property type="entry name" value="C5orf34-like_2nd"/>
</dbReference>
<feature type="domain" description="C5orf34-like second" evidence="3">
    <location>
        <begin position="120"/>
        <end position="159"/>
    </location>
</feature>
<dbReference type="Proteomes" id="UP000264820">
    <property type="component" value="Unplaced"/>
</dbReference>
<dbReference type="AlphaFoldDB" id="A0A3Q3DHT1"/>
<reference evidence="5" key="1">
    <citation type="submission" date="2025-08" db="UniProtKB">
        <authorList>
            <consortium name="Ensembl"/>
        </authorList>
    </citation>
    <scope>IDENTIFICATION</scope>
</reference>
<keyword evidence="6" id="KW-1185">Reference proteome</keyword>
<evidence type="ECO:0000259" key="3">
    <source>
        <dbReference type="Pfam" id="PF22833"/>
    </source>
</evidence>
<dbReference type="PANTHER" id="PTHR34531:SF1">
    <property type="entry name" value="CHROMOSOME 5 OPEN READING FRAME 34"/>
    <property type="match status" value="1"/>
</dbReference>
<evidence type="ECO:0000259" key="2">
    <source>
        <dbReference type="Pfam" id="PF15025"/>
    </source>
</evidence>
<feature type="region of interest" description="Disordered" evidence="1">
    <location>
        <begin position="230"/>
        <end position="249"/>
    </location>
</feature>
<dbReference type="InterPro" id="IPR027830">
    <property type="entry name" value="C5orf34-like_N"/>
</dbReference>